<protein>
    <submittedName>
        <fullName evidence="1">GyrI-like domain-containing protein</fullName>
    </submittedName>
</protein>
<sequence>MVAKMKKTFRFIGLKGEGAFRDFSTEVPKHAQEFLRRLHEVKGETGPEIALYEPKRDQEHVNGIYYVGVTLDEPLTNVPEGMSYMELNEDYATTKGKDIENLHRDLNKWVHDQGYQLRAESYIVETYHHLEDGGEEVAVYLPIEGA</sequence>
<evidence type="ECO:0000313" key="1">
    <source>
        <dbReference type="EMBL" id="UXH46277.1"/>
    </source>
</evidence>
<organism evidence="1 2">
    <name type="scientific">Rossellomorea vietnamensis</name>
    <dbReference type="NCBI Taxonomy" id="218284"/>
    <lineage>
        <taxon>Bacteria</taxon>
        <taxon>Bacillati</taxon>
        <taxon>Bacillota</taxon>
        <taxon>Bacilli</taxon>
        <taxon>Bacillales</taxon>
        <taxon>Bacillaceae</taxon>
        <taxon>Rossellomorea</taxon>
    </lineage>
</organism>
<keyword evidence="2" id="KW-1185">Reference proteome</keyword>
<proteinExistence type="predicted"/>
<dbReference type="Proteomes" id="UP001064027">
    <property type="component" value="Chromosome"/>
</dbReference>
<accession>A0ACD4CCT0</accession>
<dbReference type="EMBL" id="CP104558">
    <property type="protein sequence ID" value="UXH46277.1"/>
    <property type="molecule type" value="Genomic_DNA"/>
</dbReference>
<gene>
    <name evidence="1" type="ORF">N5C46_09605</name>
</gene>
<reference evidence="1" key="1">
    <citation type="submission" date="2022-09" db="EMBL/GenBank/DDBJ databases">
        <title>Complete genome sequence of Rossellomorea vietnamensis strain RL-WG62, a newly isolated PGPR with the potential for plant salinity stress alleviation.</title>
        <authorList>
            <person name="Ren L."/>
            <person name="Wang G."/>
            <person name="Hu H."/>
        </authorList>
    </citation>
    <scope>NUCLEOTIDE SEQUENCE</scope>
    <source>
        <strain evidence="1">RL-WG62</strain>
    </source>
</reference>
<name>A0ACD4CCT0_9BACI</name>
<evidence type="ECO:0000313" key="2">
    <source>
        <dbReference type="Proteomes" id="UP001064027"/>
    </source>
</evidence>